<evidence type="ECO:0000256" key="1">
    <source>
        <dbReference type="SAM" id="MobiDB-lite"/>
    </source>
</evidence>
<comment type="caution">
    <text evidence="3">The sequence shown here is derived from an EMBL/GenBank/DDBJ whole genome shotgun (WGS) entry which is preliminary data.</text>
</comment>
<accession>A0ABQ9UMP0</accession>
<dbReference type="Gene3D" id="1.10.10.10">
    <property type="entry name" value="Winged helix-like DNA-binding domain superfamily/Winged helix DNA-binding domain"/>
    <property type="match status" value="1"/>
</dbReference>
<dbReference type="InterPro" id="IPR036388">
    <property type="entry name" value="WH-like_DNA-bd_sf"/>
</dbReference>
<dbReference type="EMBL" id="JASSZA010000011">
    <property type="protein sequence ID" value="KAK2098314.1"/>
    <property type="molecule type" value="Genomic_DNA"/>
</dbReference>
<keyword evidence="3" id="KW-0804">Transcription</keyword>
<feature type="region of interest" description="Disordered" evidence="1">
    <location>
        <begin position="27"/>
        <end position="57"/>
    </location>
</feature>
<evidence type="ECO:0000313" key="4">
    <source>
        <dbReference type="Proteomes" id="UP001266305"/>
    </source>
</evidence>
<evidence type="ECO:0000313" key="3">
    <source>
        <dbReference type="EMBL" id="KAK2098314.1"/>
    </source>
</evidence>
<dbReference type="Proteomes" id="UP001266305">
    <property type="component" value="Unassembled WGS sequence"/>
</dbReference>
<dbReference type="SUPFAM" id="SSF46785">
    <property type="entry name" value="Winged helix' DNA-binding domain"/>
    <property type="match status" value="1"/>
</dbReference>
<evidence type="ECO:0000259" key="2">
    <source>
        <dbReference type="Pfam" id="PF08784"/>
    </source>
</evidence>
<feature type="domain" description="Replication protein A C-terminal" evidence="2">
    <location>
        <begin position="20"/>
        <end position="116"/>
    </location>
</feature>
<keyword evidence="3" id="KW-0240">DNA-directed RNA polymerase</keyword>
<reference evidence="3 4" key="1">
    <citation type="submission" date="2023-05" db="EMBL/GenBank/DDBJ databases">
        <title>B98-5 Cell Line De Novo Hybrid Assembly: An Optical Mapping Approach.</title>
        <authorList>
            <person name="Kananen K."/>
            <person name="Auerbach J.A."/>
            <person name="Kautto E."/>
            <person name="Blachly J.S."/>
        </authorList>
    </citation>
    <scope>NUCLEOTIDE SEQUENCE [LARGE SCALE GENOMIC DNA]</scope>
    <source>
        <strain evidence="3">B95-8</strain>
        <tissue evidence="3">Cell line</tissue>
    </source>
</reference>
<dbReference type="Pfam" id="PF08784">
    <property type="entry name" value="RPA_C"/>
    <property type="match status" value="1"/>
</dbReference>
<keyword evidence="4" id="KW-1185">Reference proteome</keyword>
<sequence length="124" mass="13767">MPLGDMNESSTHILEVIDVHMILSKANRQPSAGRESISNPGMREAENSHGNSFMPAKGLTVAPNQVLNFIKSCPRPEELDFQDLKNQLKHMSLSSIKQAVDFLSNEGRISPTVDDYHFKSTDAE</sequence>
<dbReference type="InterPro" id="IPR036390">
    <property type="entry name" value="WH_DNA-bd_sf"/>
</dbReference>
<protein>
    <submittedName>
        <fullName evidence="3">DNA-directed RNA polymerase I subunit rpa2</fullName>
    </submittedName>
</protein>
<gene>
    <name evidence="3" type="primary">RPA2_3</name>
    <name evidence="3" type="ORF">P7K49_023765</name>
</gene>
<proteinExistence type="predicted"/>
<name>A0ABQ9UMP0_SAGOE</name>
<dbReference type="InterPro" id="IPR014892">
    <property type="entry name" value="RPA_C"/>
</dbReference>
<organism evidence="3 4">
    <name type="scientific">Saguinus oedipus</name>
    <name type="common">Cotton-top tamarin</name>
    <name type="synonym">Oedipomidas oedipus</name>
    <dbReference type="NCBI Taxonomy" id="9490"/>
    <lineage>
        <taxon>Eukaryota</taxon>
        <taxon>Metazoa</taxon>
        <taxon>Chordata</taxon>
        <taxon>Craniata</taxon>
        <taxon>Vertebrata</taxon>
        <taxon>Euteleostomi</taxon>
        <taxon>Mammalia</taxon>
        <taxon>Eutheria</taxon>
        <taxon>Euarchontoglires</taxon>
        <taxon>Primates</taxon>
        <taxon>Haplorrhini</taxon>
        <taxon>Platyrrhini</taxon>
        <taxon>Cebidae</taxon>
        <taxon>Callitrichinae</taxon>
        <taxon>Saguinus</taxon>
    </lineage>
</organism>
<dbReference type="GO" id="GO:0000428">
    <property type="term" value="C:DNA-directed RNA polymerase complex"/>
    <property type="evidence" value="ECO:0007669"/>
    <property type="project" value="UniProtKB-KW"/>
</dbReference>